<dbReference type="RefSeq" id="WP_072858367.1">
    <property type="nucleotide sequence ID" value="NZ_FQUE01000010.1"/>
</dbReference>
<gene>
    <name evidence="2" type="ORF">SAMN05444339_11046</name>
</gene>
<dbReference type="Proteomes" id="UP000183987">
    <property type="component" value="Unassembled WGS sequence"/>
</dbReference>
<evidence type="ECO:0000256" key="1">
    <source>
        <dbReference type="SAM" id="Phobius"/>
    </source>
</evidence>
<dbReference type="STRING" id="366533.SAMN05444339_11046"/>
<reference evidence="3" key="1">
    <citation type="submission" date="2016-11" db="EMBL/GenBank/DDBJ databases">
        <authorList>
            <person name="Varghese N."/>
            <person name="Submissions S."/>
        </authorList>
    </citation>
    <scope>NUCLEOTIDE SEQUENCE [LARGE SCALE GENOMIC DNA]</scope>
    <source>
        <strain evidence="3">DSM 29326</strain>
    </source>
</reference>
<dbReference type="OrthoDB" id="7768315at2"/>
<evidence type="ECO:0000313" key="2">
    <source>
        <dbReference type="EMBL" id="SHF67782.1"/>
    </source>
</evidence>
<proteinExistence type="predicted"/>
<name>A0A1M5DLY7_LOKAT</name>
<accession>A0A1M5DLY7</accession>
<keyword evidence="1" id="KW-0472">Membrane</keyword>
<keyword evidence="3" id="KW-1185">Reference proteome</keyword>
<keyword evidence="1" id="KW-1133">Transmembrane helix</keyword>
<protein>
    <submittedName>
        <fullName evidence="2">Uncharacterized protein</fullName>
    </submittedName>
</protein>
<feature type="transmembrane region" description="Helical" evidence="1">
    <location>
        <begin position="17"/>
        <end position="37"/>
    </location>
</feature>
<keyword evidence="1" id="KW-0812">Transmembrane</keyword>
<organism evidence="2 3">
    <name type="scientific">Loktanella atrilutea</name>
    <dbReference type="NCBI Taxonomy" id="366533"/>
    <lineage>
        <taxon>Bacteria</taxon>
        <taxon>Pseudomonadati</taxon>
        <taxon>Pseudomonadota</taxon>
        <taxon>Alphaproteobacteria</taxon>
        <taxon>Rhodobacterales</taxon>
        <taxon>Roseobacteraceae</taxon>
        <taxon>Loktanella</taxon>
    </lineage>
</organism>
<evidence type="ECO:0000313" key="3">
    <source>
        <dbReference type="Proteomes" id="UP000183987"/>
    </source>
</evidence>
<dbReference type="AlphaFoldDB" id="A0A1M5DLY7"/>
<dbReference type="EMBL" id="FQUE01000010">
    <property type="protein sequence ID" value="SHF67782.1"/>
    <property type="molecule type" value="Genomic_DNA"/>
</dbReference>
<sequence length="198" mass="22263">MTTDTTRAVRTFLWQRLGIWAVGGALWGMSLILAAIFTPLGDRVRDIWTSPERLERIEEKLDLMITDVRRATGEDRVIRQTPGLSYVTEPVRVGDLIVMNIVAERTALGRDCQLVDSQSLFTDGTNVTTPGRRAAEGAPRRQIDDVPTRIRVELIPPPNLQPGRVELYLALEYRCGERTVFDRTDSVTYQLLPRAAGD</sequence>